<dbReference type="Proteomes" id="UP000887574">
    <property type="component" value="Unplaced"/>
</dbReference>
<organism evidence="3 4">
    <name type="scientific">Ditylenchus dipsaci</name>
    <dbReference type="NCBI Taxonomy" id="166011"/>
    <lineage>
        <taxon>Eukaryota</taxon>
        <taxon>Metazoa</taxon>
        <taxon>Ecdysozoa</taxon>
        <taxon>Nematoda</taxon>
        <taxon>Chromadorea</taxon>
        <taxon>Rhabditida</taxon>
        <taxon>Tylenchina</taxon>
        <taxon>Tylenchomorpha</taxon>
        <taxon>Sphaerularioidea</taxon>
        <taxon>Anguinidae</taxon>
        <taxon>Anguininae</taxon>
        <taxon>Ditylenchus</taxon>
    </lineage>
</organism>
<feature type="signal peptide" evidence="2">
    <location>
        <begin position="1"/>
        <end position="19"/>
    </location>
</feature>
<dbReference type="AlphaFoldDB" id="A0A915DV38"/>
<reference evidence="4" key="1">
    <citation type="submission" date="2022-11" db="UniProtKB">
        <authorList>
            <consortium name="WormBaseParasite"/>
        </authorList>
    </citation>
    <scope>IDENTIFICATION</scope>
</reference>
<evidence type="ECO:0000256" key="2">
    <source>
        <dbReference type="SAM" id="SignalP"/>
    </source>
</evidence>
<evidence type="ECO:0000313" key="3">
    <source>
        <dbReference type="Proteomes" id="UP000887574"/>
    </source>
</evidence>
<evidence type="ECO:0000313" key="4">
    <source>
        <dbReference type="WBParaSite" id="jg2311"/>
    </source>
</evidence>
<proteinExistence type="predicted"/>
<accession>A0A915DV38</accession>
<sequence>MVLLLLFLLVVLLPSTLYACFGGLGGLGGCGMGCGGLGLGGCGGGFGGLGGGIWPPTLGYGAGYAAPFLGGAYPAMGAYPILDYSNTFAAYAAASPAAVCCSPMSGYGGSPFGRRRKRTLPSLIIAASPQSRFITRPTTPTTTTQLPSELDLGSWQFADVPSSWAEKGGEENSLGKDVVGDLDY</sequence>
<keyword evidence="3" id="KW-1185">Reference proteome</keyword>
<evidence type="ECO:0000256" key="1">
    <source>
        <dbReference type="SAM" id="MobiDB-lite"/>
    </source>
</evidence>
<name>A0A915DV38_9BILA</name>
<dbReference type="WBParaSite" id="jg2311">
    <property type="protein sequence ID" value="jg2311"/>
    <property type="gene ID" value="jg2311"/>
</dbReference>
<feature type="chain" id="PRO_5037505719" evidence="2">
    <location>
        <begin position="20"/>
        <end position="184"/>
    </location>
</feature>
<keyword evidence="2" id="KW-0732">Signal</keyword>
<feature type="region of interest" description="Disordered" evidence="1">
    <location>
        <begin position="164"/>
        <end position="184"/>
    </location>
</feature>
<protein>
    <submittedName>
        <fullName evidence="4">Uncharacterized protein</fullName>
    </submittedName>
</protein>